<keyword evidence="6" id="KW-0410">Iron transport</keyword>
<keyword evidence="5 15" id="KW-1134">Transmembrane beta strand</keyword>
<proteinExistence type="inferred from homology"/>
<dbReference type="InterPro" id="IPR012910">
    <property type="entry name" value="Plug_dom"/>
</dbReference>
<evidence type="ECO:0000256" key="7">
    <source>
        <dbReference type="ARBA" id="ARBA00022692"/>
    </source>
</evidence>
<evidence type="ECO:0000313" key="21">
    <source>
        <dbReference type="Proteomes" id="UP000526233"/>
    </source>
</evidence>
<feature type="domain" description="TonB-dependent receptor-like beta-barrel" evidence="18">
    <location>
        <begin position="253"/>
        <end position="697"/>
    </location>
</feature>
<dbReference type="AlphaFoldDB" id="A0A7Y3WVY7"/>
<dbReference type="NCBIfam" id="TIGR01783">
    <property type="entry name" value="TonB-siderophor"/>
    <property type="match status" value="1"/>
</dbReference>
<dbReference type="Pfam" id="PF07715">
    <property type="entry name" value="Plug"/>
    <property type="match status" value="1"/>
</dbReference>
<gene>
    <name evidence="20" type="ORF">EHE22_04515</name>
</gene>
<evidence type="ECO:0000256" key="2">
    <source>
        <dbReference type="ARBA" id="ARBA00009810"/>
    </source>
</evidence>
<dbReference type="PANTHER" id="PTHR32552">
    <property type="entry name" value="FERRICHROME IRON RECEPTOR-RELATED"/>
    <property type="match status" value="1"/>
</dbReference>
<evidence type="ECO:0000256" key="14">
    <source>
        <dbReference type="ARBA" id="ARBA00023237"/>
    </source>
</evidence>
<evidence type="ECO:0000256" key="4">
    <source>
        <dbReference type="ARBA" id="ARBA00022448"/>
    </source>
</evidence>
<dbReference type="RefSeq" id="WP_235972403.1">
    <property type="nucleotide sequence ID" value="NZ_PKQI01000001.1"/>
</dbReference>
<organism evidence="20 21">
    <name type="scientific">Brucella pseudogrignonensis</name>
    <dbReference type="NCBI Taxonomy" id="419475"/>
    <lineage>
        <taxon>Bacteria</taxon>
        <taxon>Pseudomonadati</taxon>
        <taxon>Pseudomonadota</taxon>
        <taxon>Alphaproteobacteria</taxon>
        <taxon>Hyphomicrobiales</taxon>
        <taxon>Brucellaceae</taxon>
        <taxon>Brucella/Ochrobactrum group</taxon>
        <taxon>Brucella</taxon>
    </lineage>
</organism>
<dbReference type="GO" id="GO:0038023">
    <property type="term" value="F:signaling receptor activity"/>
    <property type="evidence" value="ECO:0007669"/>
    <property type="project" value="InterPro"/>
</dbReference>
<feature type="signal peptide" evidence="17">
    <location>
        <begin position="1"/>
        <end position="20"/>
    </location>
</feature>
<reference evidence="20 21" key="1">
    <citation type="submission" date="2018-11" db="EMBL/GenBank/DDBJ databases">
        <title>Genome sequencing and analysis.</title>
        <authorList>
            <person name="Huang Y.-T."/>
        </authorList>
    </citation>
    <scope>NUCLEOTIDE SEQUENCE [LARGE SCALE GENOMIC DNA]</scope>
    <source>
        <strain evidence="20 21">SHIN</strain>
    </source>
</reference>
<evidence type="ECO:0000259" key="19">
    <source>
        <dbReference type="Pfam" id="PF07715"/>
    </source>
</evidence>
<keyword evidence="7 15" id="KW-0812">Transmembrane</keyword>
<evidence type="ECO:0000256" key="8">
    <source>
        <dbReference type="ARBA" id="ARBA00022729"/>
    </source>
</evidence>
<dbReference type="InterPro" id="IPR037066">
    <property type="entry name" value="Plug_dom_sf"/>
</dbReference>
<evidence type="ECO:0000256" key="5">
    <source>
        <dbReference type="ARBA" id="ARBA00022452"/>
    </source>
</evidence>
<dbReference type="GO" id="GO:0015891">
    <property type="term" value="P:siderophore transport"/>
    <property type="evidence" value="ECO:0007669"/>
    <property type="project" value="InterPro"/>
</dbReference>
<feature type="domain" description="TonB-dependent receptor plug" evidence="19">
    <location>
        <begin position="78"/>
        <end position="180"/>
    </location>
</feature>
<dbReference type="Pfam" id="PF00593">
    <property type="entry name" value="TonB_dep_Rec_b-barrel"/>
    <property type="match status" value="1"/>
</dbReference>
<dbReference type="EMBL" id="PKQI01000001">
    <property type="protein sequence ID" value="NNV19694.1"/>
    <property type="molecule type" value="Genomic_DNA"/>
</dbReference>
<dbReference type="PANTHER" id="PTHR32552:SF68">
    <property type="entry name" value="FERRICHROME OUTER MEMBRANE TRANSPORTER_PHAGE RECEPTOR"/>
    <property type="match status" value="1"/>
</dbReference>
<dbReference type="SUPFAM" id="SSF56935">
    <property type="entry name" value="Porins"/>
    <property type="match status" value="1"/>
</dbReference>
<evidence type="ECO:0000256" key="12">
    <source>
        <dbReference type="ARBA" id="ARBA00023136"/>
    </source>
</evidence>
<dbReference type="InterPro" id="IPR036942">
    <property type="entry name" value="Beta-barrel_TonB_sf"/>
</dbReference>
<dbReference type="Proteomes" id="UP000526233">
    <property type="component" value="Unassembled WGS sequence"/>
</dbReference>
<evidence type="ECO:0000256" key="1">
    <source>
        <dbReference type="ARBA" id="ARBA00004571"/>
    </source>
</evidence>
<sequence>MTRSMKLTLKVLLASGTALAVLPLSLMPAAAQDANTSIRLDTVVVQTGDGKPSDGTAPVQGFVPQATTTGSKDSVAIEKIPQSVAVVGRDQMNATGAQKIDEALRYTAGVMGQPFGVDNDTNWIYIRGFEATQYGTYLDGLQNFSYGFGGFLIDDFGLERIEVLRGASSALYGGSNPGGIVNYISKRPDGERTRYLEAGINSYGNGYLGFDVGDKATDTVNYRINGKIQGGDNYTDYSKEFRGVISPSIQYKPDESTSLTILASYSHLDLTHDGGGFLPYYGTVVPTEFGKISRKTNLTEPGLDDYNREQVQIGYEFEHQFDNDWTVRQNVRYGYAHVKEHSLYAFGYDGFLAQPAPGNQYVSRINFKHDTTINTFQADNQLEGTVTTGALTHNLLFGAEYRYFGIDQMQQSGDGTLINPFDPVYGATQPAMRDPYIDQDLSRNQFGIYAQDRMEFGDGWIVTLNGRYDYVTTNAKGLPHYKDHNDRFSGRAGIGYEFENGLTPYVSVSSFFNPVLDELYRIGDAPNIVITPAKPETGIQYEVGVKYRPELFDGLITASFFDLTKENVVTGPFGNKSQLGRVNSRGFEFEVQANINESWKLTGALTAYDLTVKDDDDTSLIGKRPYLLPEQQASVFVEYKVPEGVLEGVKLGGGIRYVGSSYADAQNTLKVPAVTLADLKLGYEKDNWGIDLNVTNLFDKDYVAGCQGVYVCGYGEGRKALLKVHTKW</sequence>
<keyword evidence="11 16" id="KW-0798">TonB box</keyword>
<keyword evidence="10" id="KW-0406">Ion transport</keyword>
<dbReference type="InterPro" id="IPR010105">
    <property type="entry name" value="TonB_sidphr_rcpt"/>
</dbReference>
<keyword evidence="9" id="KW-0408">Iron</keyword>
<evidence type="ECO:0000313" key="20">
    <source>
        <dbReference type="EMBL" id="NNV19694.1"/>
    </source>
</evidence>
<keyword evidence="13 20" id="KW-0675">Receptor</keyword>
<evidence type="ECO:0000256" key="13">
    <source>
        <dbReference type="ARBA" id="ARBA00023170"/>
    </source>
</evidence>
<protein>
    <recommendedName>
        <fullName evidence="3">Heme transporter BhuA</fullName>
    </recommendedName>
</protein>
<keyword evidence="4 15" id="KW-0813">Transport</keyword>
<dbReference type="InterPro" id="IPR039426">
    <property type="entry name" value="TonB-dep_rcpt-like"/>
</dbReference>
<keyword evidence="8 17" id="KW-0732">Signal</keyword>
<dbReference type="Gene3D" id="2.170.130.10">
    <property type="entry name" value="TonB-dependent receptor, plug domain"/>
    <property type="match status" value="1"/>
</dbReference>
<dbReference type="PROSITE" id="PS52016">
    <property type="entry name" value="TONB_DEPENDENT_REC_3"/>
    <property type="match status" value="1"/>
</dbReference>
<evidence type="ECO:0000256" key="11">
    <source>
        <dbReference type="ARBA" id="ARBA00023077"/>
    </source>
</evidence>
<dbReference type="GO" id="GO:0009279">
    <property type="term" value="C:cell outer membrane"/>
    <property type="evidence" value="ECO:0007669"/>
    <property type="project" value="UniProtKB-SubCell"/>
</dbReference>
<comment type="subcellular location">
    <subcellularLocation>
        <location evidence="1 15">Cell outer membrane</location>
        <topology evidence="1 15">Multi-pass membrane protein</topology>
    </subcellularLocation>
</comment>
<evidence type="ECO:0000256" key="9">
    <source>
        <dbReference type="ARBA" id="ARBA00023004"/>
    </source>
</evidence>
<evidence type="ECO:0000256" key="16">
    <source>
        <dbReference type="RuleBase" id="RU003357"/>
    </source>
</evidence>
<evidence type="ECO:0000256" key="3">
    <source>
        <dbReference type="ARBA" id="ARBA00021261"/>
    </source>
</evidence>
<feature type="chain" id="PRO_5031251920" description="Heme transporter BhuA" evidence="17">
    <location>
        <begin position="21"/>
        <end position="728"/>
    </location>
</feature>
<evidence type="ECO:0000256" key="6">
    <source>
        <dbReference type="ARBA" id="ARBA00022496"/>
    </source>
</evidence>
<keyword evidence="12 15" id="KW-0472">Membrane</keyword>
<comment type="similarity">
    <text evidence="2 15 16">Belongs to the TonB-dependent receptor family.</text>
</comment>
<evidence type="ECO:0000256" key="10">
    <source>
        <dbReference type="ARBA" id="ARBA00023065"/>
    </source>
</evidence>
<evidence type="ECO:0000256" key="15">
    <source>
        <dbReference type="PROSITE-ProRule" id="PRU01360"/>
    </source>
</evidence>
<dbReference type="CDD" id="cd01347">
    <property type="entry name" value="ligand_gated_channel"/>
    <property type="match status" value="1"/>
</dbReference>
<accession>A0A7Y3WVY7</accession>
<comment type="caution">
    <text evidence="20">The sequence shown here is derived from an EMBL/GenBank/DDBJ whole genome shotgun (WGS) entry which is preliminary data.</text>
</comment>
<dbReference type="InterPro" id="IPR000531">
    <property type="entry name" value="Beta-barrel_TonB"/>
</dbReference>
<dbReference type="GO" id="GO:0015344">
    <property type="term" value="F:siderophore uptake transmembrane transporter activity"/>
    <property type="evidence" value="ECO:0007669"/>
    <property type="project" value="TreeGrafter"/>
</dbReference>
<name>A0A7Y3WVY7_9HYPH</name>
<keyword evidence="14 15" id="KW-0998">Cell outer membrane</keyword>
<evidence type="ECO:0000256" key="17">
    <source>
        <dbReference type="SAM" id="SignalP"/>
    </source>
</evidence>
<dbReference type="NCBIfam" id="NF010651">
    <property type="entry name" value="PRK14050.1"/>
    <property type="match status" value="1"/>
</dbReference>
<evidence type="ECO:0000259" key="18">
    <source>
        <dbReference type="Pfam" id="PF00593"/>
    </source>
</evidence>
<dbReference type="Gene3D" id="2.40.170.20">
    <property type="entry name" value="TonB-dependent receptor, beta-barrel domain"/>
    <property type="match status" value="1"/>
</dbReference>